<accession>A0A1M7YLG3</accession>
<reference evidence="1 2" key="1">
    <citation type="submission" date="2016-12" db="EMBL/GenBank/DDBJ databases">
        <authorList>
            <person name="Song W.-J."/>
            <person name="Kurnit D.M."/>
        </authorList>
    </citation>
    <scope>NUCLEOTIDE SEQUENCE [LARGE SCALE GENOMIC DNA]</scope>
    <source>
        <strain evidence="1 2">DSM 18488</strain>
    </source>
</reference>
<organism evidence="1 2">
    <name type="scientific">Desulfopila aestuarii DSM 18488</name>
    <dbReference type="NCBI Taxonomy" id="1121416"/>
    <lineage>
        <taxon>Bacteria</taxon>
        <taxon>Pseudomonadati</taxon>
        <taxon>Thermodesulfobacteriota</taxon>
        <taxon>Desulfobulbia</taxon>
        <taxon>Desulfobulbales</taxon>
        <taxon>Desulfocapsaceae</taxon>
        <taxon>Desulfopila</taxon>
    </lineage>
</organism>
<dbReference type="InterPro" id="IPR042099">
    <property type="entry name" value="ANL_N_sf"/>
</dbReference>
<dbReference type="EMBL" id="FRFE01000054">
    <property type="protein sequence ID" value="SHO53419.1"/>
    <property type="molecule type" value="Genomic_DNA"/>
</dbReference>
<keyword evidence="2" id="KW-1185">Reference proteome</keyword>
<dbReference type="OrthoDB" id="179194at2"/>
<dbReference type="RefSeq" id="WP_073616992.1">
    <property type="nucleotide sequence ID" value="NZ_FRFE01000054.1"/>
</dbReference>
<protein>
    <recommendedName>
        <fullName evidence="3">Acyl-protein synthetase, LuxE</fullName>
    </recommendedName>
</protein>
<evidence type="ECO:0000313" key="2">
    <source>
        <dbReference type="Proteomes" id="UP000184603"/>
    </source>
</evidence>
<evidence type="ECO:0008006" key="3">
    <source>
        <dbReference type="Google" id="ProtNLM"/>
    </source>
</evidence>
<sequence length="346" mass="38965">MTHLQDILDIHFEPAGGTKYWLEQQERLHIDARHTITSIEDLSLFGLMDVEALRSRPLLDFVPRRYHDQLQQMILSETGGTSGSPCRRIYSEEDFNNGFVKPWLTAVERHHFPRGGRWLFVGPSGPHIIDRSARTMARSLGSLEPFTLDCDVRWIKRQAKGSIGYTLYLDHVLSQAMNIIQTQEIDTLFTTPPLLLLMGEHMSSEQRQAIRGIHTGGMAMDENSWHHVTRLFPEAVVLPGYGNSLFGVCFPLSPDQPDVFESGDGKRLIIELVPWTGQGQDGFVPTARAKADERGRVFCHILDPTFLLINMLERETAVATPLPNGTTGLTDIRPIALPSIKQEGVY</sequence>
<proteinExistence type="predicted"/>
<dbReference type="Gene3D" id="3.40.50.12780">
    <property type="entry name" value="N-terminal domain of ligase-like"/>
    <property type="match status" value="1"/>
</dbReference>
<name>A0A1M7YLG3_9BACT</name>
<dbReference type="AlphaFoldDB" id="A0A1M7YLG3"/>
<dbReference type="SUPFAM" id="SSF56801">
    <property type="entry name" value="Acetyl-CoA synthetase-like"/>
    <property type="match status" value="1"/>
</dbReference>
<dbReference type="STRING" id="1121416.SAMN02745220_05110"/>
<gene>
    <name evidence="1" type="ORF">SAMN02745220_05110</name>
</gene>
<dbReference type="Proteomes" id="UP000184603">
    <property type="component" value="Unassembled WGS sequence"/>
</dbReference>
<evidence type="ECO:0000313" key="1">
    <source>
        <dbReference type="EMBL" id="SHO53419.1"/>
    </source>
</evidence>